<dbReference type="GO" id="GO:0016853">
    <property type="term" value="F:isomerase activity"/>
    <property type="evidence" value="ECO:0007669"/>
    <property type="project" value="InterPro"/>
</dbReference>
<comment type="caution">
    <text evidence="1">The sequence shown here is derived from an EMBL/GenBank/DDBJ whole genome shotgun (WGS) entry which is preliminary data.</text>
</comment>
<keyword evidence="2" id="KW-1185">Reference proteome</keyword>
<dbReference type="Gene3D" id="2.70.98.10">
    <property type="match status" value="1"/>
</dbReference>
<dbReference type="Pfam" id="PF01263">
    <property type="entry name" value="Aldose_epim"/>
    <property type="match status" value="1"/>
</dbReference>
<dbReference type="InterPro" id="IPR011013">
    <property type="entry name" value="Gal_mutarotase_sf_dom"/>
</dbReference>
<name>A0A081P1G2_9BACL</name>
<dbReference type="eggNOG" id="COG2017">
    <property type="taxonomic scope" value="Bacteria"/>
</dbReference>
<dbReference type="Proteomes" id="UP000028123">
    <property type="component" value="Unassembled WGS sequence"/>
</dbReference>
<dbReference type="PANTHER" id="PTHR11122:SF13">
    <property type="entry name" value="GLUCOSE-6-PHOSPHATE 1-EPIMERASE"/>
    <property type="match status" value="1"/>
</dbReference>
<dbReference type="SUPFAM" id="SSF74650">
    <property type="entry name" value="Galactose mutarotase-like"/>
    <property type="match status" value="1"/>
</dbReference>
<gene>
    <name evidence="1" type="ORF">ET33_09685</name>
</gene>
<dbReference type="GO" id="GO:0030246">
    <property type="term" value="F:carbohydrate binding"/>
    <property type="evidence" value="ECO:0007669"/>
    <property type="project" value="InterPro"/>
</dbReference>
<sequence length="290" mass="33169">MKPYEIRTYQDSYEIYELIEHSTRSWFKIAPARGGIVISFGANGQELLYLDKATFDDPNANIRGGIPVLFPISGQLAEGAYEWNGQRYSMKNHGVARVRPWRVESTDTRDGAAITLTLASDAETRESYPFDFELSFTYRLKDGQLTIEQEYRNGSAEPMPMYPGFHPYFVADRKALAYETDATKYFDYNDGSEKSYDGRVIDLDKLPESVVFLNTQRRDITFSPAERLVVRMTYGESFKYVVLWSVSGKSFVCVEPWMAKTDELNRKQELVEVPAGGVHRTFLTISRVSV</sequence>
<dbReference type="InterPro" id="IPR014718">
    <property type="entry name" value="GH-type_carb-bd"/>
</dbReference>
<dbReference type="EMBL" id="JNVM01000016">
    <property type="protein sequence ID" value="KEQ24535.1"/>
    <property type="molecule type" value="Genomic_DNA"/>
</dbReference>
<dbReference type="AlphaFoldDB" id="A0A081P1G2"/>
<protein>
    <submittedName>
        <fullName evidence="1">Aldose epimerase</fullName>
    </submittedName>
</protein>
<dbReference type="PANTHER" id="PTHR11122">
    <property type="entry name" value="APOSPORY-ASSOCIATED PROTEIN C-RELATED"/>
    <property type="match status" value="1"/>
</dbReference>
<dbReference type="RefSeq" id="WP_036685904.1">
    <property type="nucleotide sequence ID" value="NZ_JNVM01000016.1"/>
</dbReference>
<proteinExistence type="predicted"/>
<reference evidence="1 2" key="1">
    <citation type="submission" date="2014-06" db="EMBL/GenBank/DDBJ databases">
        <title>Draft genome sequence of Paenibacillus sp. MSt1.</title>
        <authorList>
            <person name="Aw Y.K."/>
            <person name="Ong K.S."/>
            <person name="Gan H.M."/>
            <person name="Lee S.M."/>
        </authorList>
    </citation>
    <scope>NUCLEOTIDE SEQUENCE [LARGE SCALE GENOMIC DNA]</scope>
    <source>
        <strain evidence="1 2">MSt1</strain>
    </source>
</reference>
<evidence type="ECO:0000313" key="1">
    <source>
        <dbReference type="EMBL" id="KEQ24535.1"/>
    </source>
</evidence>
<dbReference type="GO" id="GO:0005975">
    <property type="term" value="P:carbohydrate metabolic process"/>
    <property type="evidence" value="ECO:0007669"/>
    <property type="project" value="InterPro"/>
</dbReference>
<organism evidence="1 2">
    <name type="scientific">Paenibacillus tyrfis</name>
    <dbReference type="NCBI Taxonomy" id="1501230"/>
    <lineage>
        <taxon>Bacteria</taxon>
        <taxon>Bacillati</taxon>
        <taxon>Bacillota</taxon>
        <taxon>Bacilli</taxon>
        <taxon>Bacillales</taxon>
        <taxon>Paenibacillaceae</taxon>
        <taxon>Paenibacillus</taxon>
    </lineage>
</organism>
<dbReference type="InterPro" id="IPR008183">
    <property type="entry name" value="Aldose_1/G6P_1-epimerase"/>
</dbReference>
<accession>A0A081P1G2</accession>
<evidence type="ECO:0000313" key="2">
    <source>
        <dbReference type="Proteomes" id="UP000028123"/>
    </source>
</evidence>
<dbReference type="OrthoDB" id="9795355at2"/>